<accession>A0A117LAU7</accession>
<feature type="transmembrane region" description="Helical" evidence="1">
    <location>
        <begin position="32"/>
        <end position="50"/>
    </location>
</feature>
<name>A0A117LAU7_9THEO</name>
<sequence length="230" mass="24213">MLGTIVNAAAIIAGALLGNLLKSGLRSNVKEIVMQGVSLTVILIGLSMALETQNVLVVTLSTVIGGILGELLKIEERLNGFGRRLEKRFSNGDGAFTRGFVTASLVFCVGAMAIMGSLESGLTGRHTTLFVKSILDGVTSVVFASSMGVGVAFSALPVFLYQGSITLAASYVKPLLTDAIVREMTAVGGLLIFAIGVNMLTDKIHIRVGNLLPAIIVVVFLTIIFDLWPF</sequence>
<feature type="transmembrane region" description="Helical" evidence="1">
    <location>
        <begin position="6"/>
        <end position="25"/>
    </location>
</feature>
<dbReference type="PATRIC" id="fig|85874.4.peg.838"/>
<reference evidence="3" key="1">
    <citation type="journal article" date="2015" name="MBio">
        <title>Genome-Resolved Metagenomic Analysis Reveals Roles for Candidate Phyla and Other Microbial Community Members in Biogeochemical Transformations in Oil Reservoirs.</title>
        <authorList>
            <person name="Hu P."/>
            <person name="Tom L."/>
            <person name="Singh A."/>
            <person name="Thomas B.C."/>
            <person name="Baker B.J."/>
            <person name="Piceno Y.M."/>
            <person name="Andersen G.L."/>
            <person name="Banfield J.F."/>
        </authorList>
    </citation>
    <scope>NUCLEOTIDE SEQUENCE [LARGE SCALE GENOMIC DNA]</scope>
</reference>
<evidence type="ECO:0000256" key="1">
    <source>
        <dbReference type="SAM" id="Phobius"/>
    </source>
</evidence>
<feature type="transmembrane region" description="Helical" evidence="1">
    <location>
        <begin position="56"/>
        <end position="74"/>
    </location>
</feature>
<keyword evidence="1" id="KW-0812">Transmembrane</keyword>
<evidence type="ECO:0000313" key="3">
    <source>
        <dbReference type="Proteomes" id="UP000053326"/>
    </source>
</evidence>
<feature type="transmembrane region" description="Helical" evidence="1">
    <location>
        <begin position="138"/>
        <end position="160"/>
    </location>
</feature>
<organism evidence="2 3">
    <name type="scientific">Thermacetogenium phaeum</name>
    <dbReference type="NCBI Taxonomy" id="85874"/>
    <lineage>
        <taxon>Bacteria</taxon>
        <taxon>Bacillati</taxon>
        <taxon>Bacillota</taxon>
        <taxon>Clostridia</taxon>
        <taxon>Thermoanaerobacterales</taxon>
        <taxon>Thermoanaerobacteraceae</taxon>
        <taxon>Thermacetogenium</taxon>
    </lineage>
</organism>
<feature type="transmembrane region" description="Helical" evidence="1">
    <location>
        <begin position="211"/>
        <end position="228"/>
    </location>
</feature>
<dbReference type="Pfam" id="PF04474">
    <property type="entry name" value="DUF554"/>
    <property type="match status" value="1"/>
</dbReference>
<gene>
    <name evidence="2" type="ORF">XD66_1343</name>
</gene>
<evidence type="ECO:0000313" key="2">
    <source>
        <dbReference type="EMBL" id="KUK35948.1"/>
    </source>
</evidence>
<dbReference type="PANTHER" id="PTHR36111:SF2">
    <property type="entry name" value="INNER MEMBRANE PROTEIN"/>
    <property type="match status" value="1"/>
</dbReference>
<proteinExistence type="predicted"/>
<dbReference type="PANTHER" id="PTHR36111">
    <property type="entry name" value="INNER MEMBRANE PROTEIN-RELATED"/>
    <property type="match status" value="1"/>
</dbReference>
<feature type="transmembrane region" description="Helical" evidence="1">
    <location>
        <begin position="180"/>
        <end position="199"/>
    </location>
</feature>
<evidence type="ECO:0008006" key="4">
    <source>
        <dbReference type="Google" id="ProtNLM"/>
    </source>
</evidence>
<dbReference type="EMBL" id="LGFO01000207">
    <property type="protein sequence ID" value="KUK35948.1"/>
    <property type="molecule type" value="Genomic_DNA"/>
</dbReference>
<comment type="caution">
    <text evidence="2">The sequence shown here is derived from an EMBL/GenBank/DDBJ whole genome shotgun (WGS) entry which is preliminary data.</text>
</comment>
<dbReference type="Proteomes" id="UP000053326">
    <property type="component" value="Unassembled WGS sequence"/>
</dbReference>
<keyword evidence="1" id="KW-1133">Transmembrane helix</keyword>
<feature type="transmembrane region" description="Helical" evidence="1">
    <location>
        <begin position="95"/>
        <end position="118"/>
    </location>
</feature>
<dbReference type="AlphaFoldDB" id="A0A117LAU7"/>
<keyword evidence="1" id="KW-0472">Membrane</keyword>
<dbReference type="InterPro" id="IPR007563">
    <property type="entry name" value="DUF554"/>
</dbReference>
<protein>
    <recommendedName>
        <fullName evidence="4">DUF554 domain-containing protein</fullName>
    </recommendedName>
</protein>